<dbReference type="SUPFAM" id="SSF53448">
    <property type="entry name" value="Nucleotide-diphospho-sugar transferases"/>
    <property type="match status" value="1"/>
</dbReference>
<keyword evidence="4" id="KW-0812">Transmembrane</keyword>
<dbReference type="InterPro" id="IPR001173">
    <property type="entry name" value="Glyco_trans_2-like"/>
</dbReference>
<feature type="transmembrane region" description="Helical" evidence="4">
    <location>
        <begin position="719"/>
        <end position="744"/>
    </location>
</feature>
<dbReference type="Gene3D" id="3.10.50.10">
    <property type="match status" value="1"/>
</dbReference>
<keyword evidence="4" id="KW-1133">Transmembrane helix</keyword>
<comment type="similarity">
    <text evidence="1">Belongs to the glycosyltransferase 2 family.</text>
</comment>
<dbReference type="InterPro" id="IPR001223">
    <property type="entry name" value="Glyco_hydro18_cat"/>
</dbReference>
<dbReference type="Gene3D" id="3.90.550.10">
    <property type="entry name" value="Spore Coat Polysaccharide Biosynthesis Protein SpsA, Chain A"/>
    <property type="match status" value="1"/>
</dbReference>
<dbReference type="GO" id="GO:0016757">
    <property type="term" value="F:glycosyltransferase activity"/>
    <property type="evidence" value="ECO:0007669"/>
    <property type="project" value="UniProtKB-KW"/>
</dbReference>
<dbReference type="GO" id="GO:0008061">
    <property type="term" value="F:chitin binding"/>
    <property type="evidence" value="ECO:0007669"/>
    <property type="project" value="InterPro"/>
</dbReference>
<dbReference type="InterPro" id="IPR017853">
    <property type="entry name" value="GH"/>
</dbReference>
<organism evidence="7 8">
    <name type="scientific">Elizabethkingia occulta</name>
    <dbReference type="NCBI Taxonomy" id="1867263"/>
    <lineage>
        <taxon>Bacteria</taxon>
        <taxon>Pseudomonadati</taxon>
        <taxon>Bacteroidota</taxon>
        <taxon>Flavobacteriia</taxon>
        <taxon>Flavobacteriales</taxon>
        <taxon>Weeksellaceae</taxon>
        <taxon>Elizabethkingia</taxon>
    </lineage>
</organism>
<keyword evidence="2" id="KW-0328">Glycosyltransferase</keyword>
<protein>
    <submittedName>
        <fullName evidence="7">Glycosyl transferase family 2</fullName>
    </submittedName>
</protein>
<dbReference type="InterPro" id="IPR011330">
    <property type="entry name" value="Glyco_hydro/deAcase_b/a-brl"/>
</dbReference>
<dbReference type="Gene3D" id="3.20.20.370">
    <property type="entry name" value="Glycoside hydrolase/deacetylase"/>
    <property type="match status" value="1"/>
</dbReference>
<dbReference type="SMART" id="SM00636">
    <property type="entry name" value="Glyco_18"/>
    <property type="match status" value="1"/>
</dbReference>
<evidence type="ECO:0000256" key="2">
    <source>
        <dbReference type="ARBA" id="ARBA00022676"/>
    </source>
</evidence>
<dbReference type="PANTHER" id="PTHR43630:SF1">
    <property type="entry name" value="POLY-BETA-1,6-N-ACETYL-D-GLUCOSAMINE SYNTHASE"/>
    <property type="match status" value="1"/>
</dbReference>
<dbReference type="GO" id="GO:0005975">
    <property type="term" value="P:carbohydrate metabolic process"/>
    <property type="evidence" value="ECO:0007669"/>
    <property type="project" value="InterPro"/>
</dbReference>
<dbReference type="Pfam" id="PF01522">
    <property type="entry name" value="Polysacc_deac_1"/>
    <property type="match status" value="1"/>
</dbReference>
<dbReference type="InterPro" id="IPR002509">
    <property type="entry name" value="NODB_dom"/>
</dbReference>
<evidence type="ECO:0000256" key="1">
    <source>
        <dbReference type="ARBA" id="ARBA00006739"/>
    </source>
</evidence>
<proteinExistence type="inferred from homology"/>
<dbReference type="RefSeq" id="WP_078770561.1">
    <property type="nucleotide sequence ID" value="NZ_CBCSBR010000011.1"/>
</dbReference>
<evidence type="ECO:0000256" key="4">
    <source>
        <dbReference type="SAM" id="Phobius"/>
    </source>
</evidence>
<name>A0A1T3MX25_9FLAO</name>
<dbReference type="GO" id="GO:0016810">
    <property type="term" value="F:hydrolase activity, acting on carbon-nitrogen (but not peptide) bonds"/>
    <property type="evidence" value="ECO:0007669"/>
    <property type="project" value="InterPro"/>
</dbReference>
<evidence type="ECO:0000259" key="5">
    <source>
        <dbReference type="PROSITE" id="PS51677"/>
    </source>
</evidence>
<dbReference type="Pfam" id="PF00704">
    <property type="entry name" value="Glyco_hydro_18"/>
    <property type="match status" value="1"/>
</dbReference>
<dbReference type="Pfam" id="PF00535">
    <property type="entry name" value="Glycos_transf_2"/>
    <property type="match status" value="1"/>
</dbReference>
<keyword evidence="4" id="KW-0472">Membrane</keyword>
<dbReference type="CDD" id="cd10962">
    <property type="entry name" value="CE4_GT2-like"/>
    <property type="match status" value="1"/>
</dbReference>
<dbReference type="SUPFAM" id="SSF51445">
    <property type="entry name" value="(Trans)glycosidases"/>
    <property type="match status" value="1"/>
</dbReference>
<dbReference type="InterPro" id="IPR029044">
    <property type="entry name" value="Nucleotide-diphossugar_trans"/>
</dbReference>
<dbReference type="PROSITE" id="PS51910">
    <property type="entry name" value="GH18_2"/>
    <property type="match status" value="1"/>
</dbReference>
<reference evidence="7 8" key="1">
    <citation type="submission" date="2016-06" db="EMBL/GenBank/DDBJ databases">
        <title>Revisiting the taxonomy of the Elizabethkingia Genus based on Whole-Genome Sequencing, Optical Mapping, and MALDI-TOF.</title>
        <authorList>
            <person name="Nicholson A.C."/>
        </authorList>
    </citation>
    <scope>NUCLEOTIDE SEQUENCE [LARGE SCALE GENOMIC DNA]</scope>
    <source>
        <strain evidence="7 8">G4070</strain>
    </source>
</reference>
<comment type="caution">
    <text evidence="7">The sequence shown here is derived from an EMBL/GenBank/DDBJ whole genome shotgun (WGS) entry which is preliminary data.</text>
</comment>
<dbReference type="CDD" id="cd06423">
    <property type="entry name" value="CESA_like"/>
    <property type="match status" value="1"/>
</dbReference>
<dbReference type="Gene3D" id="3.20.20.80">
    <property type="entry name" value="Glycosidases"/>
    <property type="match status" value="1"/>
</dbReference>
<evidence type="ECO:0000313" key="8">
    <source>
        <dbReference type="Proteomes" id="UP000190813"/>
    </source>
</evidence>
<keyword evidence="3 7" id="KW-0808">Transferase</keyword>
<feature type="transmembrane region" description="Helical" evidence="4">
    <location>
        <begin position="21"/>
        <end position="41"/>
    </location>
</feature>
<dbReference type="InterPro" id="IPR029070">
    <property type="entry name" value="Chitinase_insertion_sf"/>
</dbReference>
<dbReference type="Proteomes" id="UP000190813">
    <property type="component" value="Unassembled WGS sequence"/>
</dbReference>
<feature type="transmembrane region" description="Helical" evidence="4">
    <location>
        <begin position="1020"/>
        <end position="1042"/>
    </location>
</feature>
<accession>A0A1T3MX25</accession>
<dbReference type="InterPro" id="IPR011583">
    <property type="entry name" value="Chitinase_II/V-like_cat"/>
</dbReference>
<dbReference type="EMBL" id="MAHX01000003">
    <property type="protein sequence ID" value="OPC69059.1"/>
    <property type="molecule type" value="Genomic_DNA"/>
</dbReference>
<dbReference type="PROSITE" id="PS51677">
    <property type="entry name" value="NODB"/>
    <property type="match status" value="1"/>
</dbReference>
<feature type="transmembrane region" description="Helical" evidence="4">
    <location>
        <begin position="1048"/>
        <end position="1068"/>
    </location>
</feature>
<feature type="domain" description="GH18" evidence="6">
    <location>
        <begin position="108"/>
        <end position="414"/>
    </location>
</feature>
<gene>
    <name evidence="7" type="ORF">BAZ10_18540</name>
</gene>
<dbReference type="SUPFAM" id="SSF88713">
    <property type="entry name" value="Glycoside hydrolase/deacetylase"/>
    <property type="match status" value="1"/>
</dbReference>
<evidence type="ECO:0000313" key="7">
    <source>
        <dbReference type="EMBL" id="OPC69059.1"/>
    </source>
</evidence>
<sequence>MQIFQTNSPTRWKRFKWASRILVFILVLSGIILFIAFRKAFIPSIPNLNTSGKISQDVLLSKTTANESKSIRKYQGFREYIKKHQKKGLKVHNSKLKAATINYNMAAPIRAAYYVAWDAQSYFSLRRSINKLNMIIPEWFFIHPDGKLQLDIDKRGFNLIKASKVKVLPMLSNNYKGNFDPRGIHIILTDQKKQDQFIKDLLHYVKVNDFSGINIDLENLSEPTNEPLINFQKNLYNAFHKEGLLVTQDVMPFNEDYNYDQLNRYNDYIFLMAYDEFSNDTKPGPVSSQKWIEAAVDQVAKNIPSEKIVLGLAGYGYDWKAGAKAATDVTYQEALSTARETNSKVVFDKDTYNLRYDYKDQQGTLHHVEFTDAVTNFNTLRFAAEYGLGGTALWRLGSEDNRLWSFYKKDVSKKGMQDFDFNKLQHVASSSDVDYMGEGEILDVASRPDTGLIRPVVDKEHMLITDEEYVKLPSMFVVKKWGKPKDNEKVMVLTFDDGPDPEYTPKILDILSKYKIPATFFILGIQAEQNIPLVKRIYREGHEIGNHTFTHPNMAEVSPQRSKMEMDATRLLIESITGHSTILFRAPFNADSEPETLQEIIPVADSRERNYLTVGESIDPEDWQAGEIKGFNADTIVNRVIRSQGNGNIILLHDAGGPREATIQALPRIIEYFQKKGYKFTTVANLLGMKKDQVMPPVPKTKGYYIFQVTSAIAIGGYYLGYLFFAMFIVFMVLGALRFIWLMVYSYRSYQKEKHQVKIALTEFPQVDIIVPAYNEEVNIVKSLKNLLKCDYPNFHIIFIDDGSKDETFNKAFEAFNGHANITLLSKTNGGKASALNYGIDRSTSDYVVCIDADTQLMPNAVRLMMENMYRNADKNVGAVAGNVKVGNEINLITQWQSTEYIGSQNFDRRAFEAFNAITVVPGAIGLFKKQAIEEVGGFSTDTLAEDCDLTIKILRKGYFVSNETEAIAYTEAPEKLKQFMKQRFRWTFGVLQTFWKNKDAFFNPKFKGLGMIALPDMLVFKYIIPFFSPLADLLMVIGLFTGSAEKIGIYYLLFLIIDALALGFALVMEKASFMKIIWLIPQRIIYRWLMLIVLFKSLRKALKGELQSWGVLKRTGNVKDITETV</sequence>
<keyword evidence="8" id="KW-1185">Reference proteome</keyword>
<feature type="domain" description="NodB homology" evidence="5">
    <location>
        <begin position="489"/>
        <end position="681"/>
    </location>
</feature>
<dbReference type="PANTHER" id="PTHR43630">
    <property type="entry name" value="POLY-BETA-1,6-N-ACETYL-D-GLUCOSAMINE SYNTHASE"/>
    <property type="match status" value="1"/>
</dbReference>
<evidence type="ECO:0000259" key="6">
    <source>
        <dbReference type="PROSITE" id="PS51910"/>
    </source>
</evidence>
<evidence type="ECO:0000256" key="3">
    <source>
        <dbReference type="ARBA" id="ARBA00022679"/>
    </source>
</evidence>
<dbReference type="AlphaFoldDB" id="A0A1T3MX25"/>